<dbReference type="OrthoDB" id="599439at2759"/>
<sequence>MAAVMKKEGGVTKEAAVGLPQEDGVKKAVAAPEEAVLTAPEKEPAGKCYKKTVGEEATFLETAKDYLTQFKDRPAKMHWICFMNRVRAYGEYVSQKSSSVFGKQKVEPVIKEPTPEVKDGSTPEVVNKDGCPVVTDKPAAVKSH</sequence>
<dbReference type="AlphaFoldDB" id="A0A5J9WAV2"/>
<dbReference type="EMBL" id="RWGY01000004">
    <property type="protein sequence ID" value="TVU45308.1"/>
    <property type="molecule type" value="Genomic_DNA"/>
</dbReference>
<feature type="compositionally biased region" description="Basic and acidic residues" evidence="1">
    <location>
        <begin position="112"/>
        <end position="121"/>
    </location>
</feature>
<dbReference type="PANTHER" id="PTHR33622:SF9">
    <property type="entry name" value="OS03G0724600 PROTEIN"/>
    <property type="match status" value="1"/>
</dbReference>
<gene>
    <name evidence="2" type="ORF">EJB05_04792</name>
</gene>
<comment type="caution">
    <text evidence="2">The sequence shown here is derived from an EMBL/GenBank/DDBJ whole genome shotgun (WGS) entry which is preliminary data.</text>
</comment>
<dbReference type="Proteomes" id="UP000324897">
    <property type="component" value="Chromosome 5"/>
</dbReference>
<evidence type="ECO:0000313" key="2">
    <source>
        <dbReference type="EMBL" id="TVU45308.1"/>
    </source>
</evidence>
<protein>
    <submittedName>
        <fullName evidence="2">Uncharacterized protein</fullName>
    </submittedName>
</protein>
<evidence type="ECO:0000313" key="3">
    <source>
        <dbReference type="Proteomes" id="UP000324897"/>
    </source>
</evidence>
<name>A0A5J9WAV2_9POAL</name>
<reference evidence="2 3" key="1">
    <citation type="journal article" date="2019" name="Sci. Rep.">
        <title>A high-quality genome of Eragrostis curvula grass provides insights into Poaceae evolution and supports new strategies to enhance forage quality.</title>
        <authorList>
            <person name="Carballo J."/>
            <person name="Santos B.A.C.M."/>
            <person name="Zappacosta D."/>
            <person name="Garbus I."/>
            <person name="Selva J.P."/>
            <person name="Gallo C.A."/>
            <person name="Diaz A."/>
            <person name="Albertini E."/>
            <person name="Caccamo M."/>
            <person name="Echenique V."/>
        </authorList>
    </citation>
    <scope>NUCLEOTIDE SEQUENCE [LARGE SCALE GENOMIC DNA]</scope>
    <source>
        <strain evidence="3">cv. Victoria</strain>
        <tissue evidence="2">Leaf</tissue>
    </source>
</reference>
<dbReference type="PANTHER" id="PTHR33622">
    <property type="entry name" value="OS03G0724500 PROTEIN"/>
    <property type="match status" value="1"/>
</dbReference>
<feature type="region of interest" description="Disordered" evidence="1">
    <location>
        <begin position="112"/>
        <end position="144"/>
    </location>
</feature>
<organism evidence="2 3">
    <name type="scientific">Eragrostis curvula</name>
    <name type="common">weeping love grass</name>
    <dbReference type="NCBI Taxonomy" id="38414"/>
    <lineage>
        <taxon>Eukaryota</taxon>
        <taxon>Viridiplantae</taxon>
        <taxon>Streptophyta</taxon>
        <taxon>Embryophyta</taxon>
        <taxon>Tracheophyta</taxon>
        <taxon>Spermatophyta</taxon>
        <taxon>Magnoliopsida</taxon>
        <taxon>Liliopsida</taxon>
        <taxon>Poales</taxon>
        <taxon>Poaceae</taxon>
        <taxon>PACMAD clade</taxon>
        <taxon>Chloridoideae</taxon>
        <taxon>Eragrostideae</taxon>
        <taxon>Eragrostidinae</taxon>
        <taxon>Eragrostis</taxon>
    </lineage>
</organism>
<keyword evidence="3" id="KW-1185">Reference proteome</keyword>
<dbReference type="Gramene" id="TVU45308">
    <property type="protein sequence ID" value="TVU45308"/>
    <property type="gene ID" value="EJB05_04792"/>
</dbReference>
<evidence type="ECO:0000256" key="1">
    <source>
        <dbReference type="SAM" id="MobiDB-lite"/>
    </source>
</evidence>
<proteinExistence type="predicted"/>
<accession>A0A5J9WAV2</accession>